<feature type="region of interest" description="Disordered" evidence="1">
    <location>
        <begin position="38"/>
        <end position="69"/>
    </location>
</feature>
<organism evidence="2">
    <name type="scientific">Rhipicephalus zambeziensis</name>
    <dbReference type="NCBI Taxonomy" id="60191"/>
    <lineage>
        <taxon>Eukaryota</taxon>
        <taxon>Metazoa</taxon>
        <taxon>Ecdysozoa</taxon>
        <taxon>Arthropoda</taxon>
        <taxon>Chelicerata</taxon>
        <taxon>Arachnida</taxon>
        <taxon>Acari</taxon>
        <taxon>Parasitiformes</taxon>
        <taxon>Ixodida</taxon>
        <taxon>Ixodoidea</taxon>
        <taxon>Ixodidae</taxon>
        <taxon>Rhipicephalinae</taxon>
        <taxon>Rhipicephalus</taxon>
        <taxon>Rhipicephalus</taxon>
    </lineage>
</organism>
<evidence type="ECO:0000256" key="1">
    <source>
        <dbReference type="SAM" id="MobiDB-lite"/>
    </source>
</evidence>
<dbReference type="EMBL" id="GFPF01002248">
    <property type="protein sequence ID" value="MAA13394.1"/>
    <property type="molecule type" value="Transcribed_RNA"/>
</dbReference>
<proteinExistence type="predicted"/>
<evidence type="ECO:0000313" key="2">
    <source>
        <dbReference type="EMBL" id="MAA13394.1"/>
    </source>
</evidence>
<sequence>MYKGCSIEKVRNDTVCTNKHFIQCIHYMLDHHGPIDGTGRRIPCSQNSRGRDETQSSSASSSSSSELKRFSFRCSFTAPNT</sequence>
<protein>
    <submittedName>
        <fullName evidence="2">Uncharacterized protein</fullName>
    </submittedName>
</protein>
<feature type="compositionally biased region" description="Low complexity" evidence="1">
    <location>
        <begin position="56"/>
        <end position="65"/>
    </location>
</feature>
<name>A0A224YHF6_9ACAR</name>
<reference evidence="2" key="1">
    <citation type="journal article" date="2017" name="Parasit. Vectors">
        <title>Sialotranscriptomics of Rhipicephalus zambeziensis reveals intricate expression profiles of secretory proteins and suggests tight temporal transcriptional regulation during blood-feeding.</title>
        <authorList>
            <person name="de Castro M.H."/>
            <person name="de Klerk D."/>
            <person name="Pienaar R."/>
            <person name="Rees D.J.G."/>
            <person name="Mans B.J."/>
        </authorList>
    </citation>
    <scope>NUCLEOTIDE SEQUENCE</scope>
    <source>
        <tissue evidence="2">Salivary glands</tissue>
    </source>
</reference>
<dbReference type="AlphaFoldDB" id="A0A224YHF6"/>
<accession>A0A224YHF6</accession>